<dbReference type="Pfam" id="PF00781">
    <property type="entry name" value="DAGK_cat"/>
    <property type="match status" value="1"/>
</dbReference>
<dbReference type="InterPro" id="IPR045540">
    <property type="entry name" value="YegS/DAGK_C"/>
</dbReference>
<name>A0A8T0HEX2_CERPU</name>
<protein>
    <recommendedName>
        <fullName evidence="6">DAGKc domain-containing protein</fullName>
    </recommendedName>
</protein>
<keyword evidence="1" id="KW-0808">Transferase</keyword>
<evidence type="ECO:0000256" key="3">
    <source>
        <dbReference type="ARBA" id="ARBA00022777"/>
    </source>
</evidence>
<dbReference type="InterPro" id="IPR001206">
    <property type="entry name" value="Diacylglycerol_kinase_cat_dom"/>
</dbReference>
<feature type="compositionally biased region" description="Low complexity" evidence="5">
    <location>
        <begin position="555"/>
        <end position="565"/>
    </location>
</feature>
<dbReference type="GO" id="GO:0016020">
    <property type="term" value="C:membrane"/>
    <property type="evidence" value="ECO:0007669"/>
    <property type="project" value="GOC"/>
</dbReference>
<dbReference type="AlphaFoldDB" id="A0A8T0HEX2"/>
<evidence type="ECO:0000256" key="1">
    <source>
        <dbReference type="ARBA" id="ARBA00022679"/>
    </source>
</evidence>
<proteinExistence type="predicted"/>
<dbReference type="Proteomes" id="UP000822688">
    <property type="component" value="Chromosome 7"/>
</dbReference>
<evidence type="ECO:0000256" key="4">
    <source>
        <dbReference type="ARBA" id="ARBA00022840"/>
    </source>
</evidence>
<keyword evidence="3" id="KW-0418">Kinase</keyword>
<feature type="domain" description="DAGKc" evidence="6">
    <location>
        <begin position="245"/>
        <end position="384"/>
    </location>
</feature>
<evidence type="ECO:0000313" key="8">
    <source>
        <dbReference type="Proteomes" id="UP000822688"/>
    </source>
</evidence>
<dbReference type="PANTHER" id="PTHR12358">
    <property type="entry name" value="SPHINGOSINE KINASE"/>
    <property type="match status" value="1"/>
</dbReference>
<dbReference type="Gene3D" id="3.40.50.10330">
    <property type="entry name" value="Probable inorganic polyphosphate/atp-NAD kinase, domain 1"/>
    <property type="match status" value="1"/>
</dbReference>
<dbReference type="EMBL" id="CM026428">
    <property type="protein sequence ID" value="KAG0567572.1"/>
    <property type="molecule type" value="Genomic_DNA"/>
</dbReference>
<dbReference type="InterPro" id="IPR050187">
    <property type="entry name" value="Lipid_Phosphate_FormReg"/>
</dbReference>
<evidence type="ECO:0000256" key="2">
    <source>
        <dbReference type="ARBA" id="ARBA00022741"/>
    </source>
</evidence>
<dbReference type="InterPro" id="IPR016064">
    <property type="entry name" value="NAD/diacylglycerol_kinase_sf"/>
</dbReference>
<keyword evidence="2" id="KW-0547">Nucleotide-binding</keyword>
<dbReference type="Gene3D" id="2.60.200.40">
    <property type="match status" value="1"/>
</dbReference>
<reference evidence="7" key="1">
    <citation type="submission" date="2020-06" db="EMBL/GenBank/DDBJ databases">
        <title>WGS assembly of Ceratodon purpureus strain R40.</title>
        <authorList>
            <person name="Carey S.B."/>
            <person name="Jenkins J."/>
            <person name="Shu S."/>
            <person name="Lovell J.T."/>
            <person name="Sreedasyam A."/>
            <person name="Maumus F."/>
            <person name="Tiley G.P."/>
            <person name="Fernandez-Pozo N."/>
            <person name="Barry K."/>
            <person name="Chen C."/>
            <person name="Wang M."/>
            <person name="Lipzen A."/>
            <person name="Daum C."/>
            <person name="Saski C.A."/>
            <person name="Payton A.C."/>
            <person name="Mcbreen J.C."/>
            <person name="Conrad R.E."/>
            <person name="Kollar L.M."/>
            <person name="Olsson S."/>
            <person name="Huttunen S."/>
            <person name="Landis J.B."/>
            <person name="Wickett N.J."/>
            <person name="Johnson M.G."/>
            <person name="Rensing S.A."/>
            <person name="Grimwood J."/>
            <person name="Schmutz J."/>
            <person name="Mcdaniel S.F."/>
        </authorList>
    </citation>
    <scope>NUCLEOTIDE SEQUENCE</scope>
    <source>
        <strain evidence="7">R40</strain>
    </source>
</reference>
<dbReference type="InterPro" id="IPR017438">
    <property type="entry name" value="ATP-NAD_kinase_N"/>
</dbReference>
<feature type="region of interest" description="Disordered" evidence="5">
    <location>
        <begin position="499"/>
        <end position="574"/>
    </location>
</feature>
<dbReference type="PANTHER" id="PTHR12358:SF111">
    <property type="entry name" value="CERAMIDE KINASE, ISOFORM A"/>
    <property type="match status" value="1"/>
</dbReference>
<dbReference type="SMART" id="SM00046">
    <property type="entry name" value="DAGKc"/>
    <property type="match status" value="1"/>
</dbReference>
<dbReference type="GO" id="GO:0006672">
    <property type="term" value="P:ceramide metabolic process"/>
    <property type="evidence" value="ECO:0007669"/>
    <property type="project" value="TreeGrafter"/>
</dbReference>
<dbReference type="GO" id="GO:0001729">
    <property type="term" value="F:ceramide kinase activity"/>
    <property type="evidence" value="ECO:0007669"/>
    <property type="project" value="TreeGrafter"/>
</dbReference>
<organism evidence="7 8">
    <name type="scientific">Ceratodon purpureus</name>
    <name type="common">Fire moss</name>
    <name type="synonym">Dicranum purpureum</name>
    <dbReference type="NCBI Taxonomy" id="3225"/>
    <lineage>
        <taxon>Eukaryota</taxon>
        <taxon>Viridiplantae</taxon>
        <taxon>Streptophyta</taxon>
        <taxon>Embryophyta</taxon>
        <taxon>Bryophyta</taxon>
        <taxon>Bryophytina</taxon>
        <taxon>Bryopsida</taxon>
        <taxon>Dicranidae</taxon>
        <taxon>Pseudoditrichales</taxon>
        <taxon>Ditrichaceae</taxon>
        <taxon>Ceratodon</taxon>
    </lineage>
</organism>
<dbReference type="GO" id="GO:0005524">
    <property type="term" value="F:ATP binding"/>
    <property type="evidence" value="ECO:0007669"/>
    <property type="project" value="UniProtKB-KW"/>
</dbReference>
<accession>A0A8T0HEX2</accession>
<evidence type="ECO:0000256" key="5">
    <source>
        <dbReference type="SAM" id="MobiDB-lite"/>
    </source>
</evidence>
<dbReference type="SUPFAM" id="SSF111331">
    <property type="entry name" value="NAD kinase/diacylglycerol kinase-like"/>
    <property type="match status" value="1"/>
</dbReference>
<evidence type="ECO:0000313" key="7">
    <source>
        <dbReference type="EMBL" id="KAG0567572.1"/>
    </source>
</evidence>
<evidence type="ECO:0000259" key="6">
    <source>
        <dbReference type="PROSITE" id="PS50146"/>
    </source>
</evidence>
<gene>
    <name evidence="7" type="ORF">KC19_7G144400</name>
</gene>
<feature type="region of interest" description="Disordered" evidence="5">
    <location>
        <begin position="1"/>
        <end position="65"/>
    </location>
</feature>
<keyword evidence="4" id="KW-0067">ATP-binding</keyword>
<sequence>MRTPWGKLGALSRKINPLGTSTQNHHVTDTARNGNSNGNGNGLGAHSLPAVPGETSPGRAGWSFRRCGQSGSRSLKRCGSTGKVNGLGSLKSGDVRIDIGGDEDSDLLGEVVMTGNLTPSSNGFSSKLAPPVEVSARLTTKAFYWGLRCLSLEDVVAVSCYTGSERFTVHSYPWTHTRWVPSAFGKSSRRRDDKHFTAPSEEEAANWANVFANYCHVNVIKVAPKERKGTSVKENVAVDVKIVCKPGPVMLVVVNPLSGRGKASKVFRIKVKPILELAGFQLKVVETKHARHAQELASSINLSECENGIICVGGDGILNEVLNGLLSRDDAEAARAIPLGIIPAGSDNSLIWTVFGIRDATSAAVAIVKGGTVPTDVIGVEWHNTGAVHFGLTVAYYGFMSDVLELSAKYQRRCGPLRYFVAGALRLLCLSHYQCEIHYLPATETDLESVHIDYADAENVDIPAQDSGSLDTCSGVTMPSRLSNDNLAGIVEANTEPSSYIRGLDGKTKRNASGRLGSSAEDAVTVNSASSAPRARTRSKSRSHSFGLGGMVPEAGARPAAVGRRGSTDGSFDNEMDVARTRGWALEEEDKWESRSGTYLGVIMCNHQAKTVQCMKTQSLAPGAEHDDGLVHLLLVRDVGRFKLIRFFLLMQFGKQLSLPFVEYTKARAVWLKPGAGAHQGCGIDGELLTLDGPVTTRMQPYQCKLIGKRQRF</sequence>
<keyword evidence="8" id="KW-1185">Reference proteome</keyword>
<dbReference type="PROSITE" id="PS50146">
    <property type="entry name" value="DAGK"/>
    <property type="match status" value="1"/>
</dbReference>
<comment type="caution">
    <text evidence="7">The sequence shown here is derived from an EMBL/GenBank/DDBJ whole genome shotgun (WGS) entry which is preliminary data.</text>
</comment>
<dbReference type="Pfam" id="PF19279">
    <property type="entry name" value="YegS_C"/>
    <property type="match status" value="1"/>
</dbReference>